<feature type="domain" description="AMP-dependent synthetase/ligase" evidence="1">
    <location>
        <begin position="123"/>
        <end position="287"/>
    </location>
</feature>
<reference evidence="2 3" key="1">
    <citation type="submission" date="2023-10" db="EMBL/GenBank/DDBJ databases">
        <title>Glaciecola aquimarina strain GGW-M5 nov., isolated from a coastal seawater.</title>
        <authorList>
            <person name="Bayburt H."/>
            <person name="Kim J.M."/>
            <person name="Choi B.J."/>
            <person name="Jeon C.O."/>
        </authorList>
    </citation>
    <scope>NUCLEOTIDE SEQUENCE [LARGE SCALE GENOMIC DNA]</scope>
    <source>
        <strain evidence="2 3">KCTC 32108</strain>
    </source>
</reference>
<organism evidence="2 3">
    <name type="scientific">Paraglaciecola aquimarina</name>
    <dbReference type="NCBI Taxonomy" id="1235557"/>
    <lineage>
        <taxon>Bacteria</taxon>
        <taxon>Pseudomonadati</taxon>
        <taxon>Pseudomonadota</taxon>
        <taxon>Gammaproteobacteria</taxon>
        <taxon>Alteromonadales</taxon>
        <taxon>Alteromonadaceae</taxon>
        <taxon>Paraglaciecola</taxon>
    </lineage>
</organism>
<accession>A0ABU3SSU4</accession>
<sequence length="433" mass="48806">MESTFFSIQSSSIHFVEEHKSALQWAGLTAKYQQIFSHHPAKTWLLYEPDSFIFSAIFMALLSAEKSVVLPQNGQPEHIKHVKESVEASVGDVSLQPTVPSTVDYQAGPHIELRIPLSSNIAFYTSGSTGVPKVINKQYKLLQREVDVLETEFASKVSGSTFLSTVPHQHIYGLLFKMLWPMTKGHRLVSQAFEYPEQLATKIKLAKLEKVTIVSSPAQLHRMALDNPLLPVKEQVETIFSSGGPLDANKNVSLQKSLTCEIVEVFGSTETGGIGWRHKHHPNDNDWQAFNNIKLGYQPNCDLLAISSPYIEQDVYYADDRVEIVADDRFRVLGRADSVVKIEEKRISLDEVQDRLKQHELVDDAFVVVIGTTRRKLAALIVLNGAGQQASQKLKKIELNHLFRDFLSNWYEALLLPKNIDIQSNYPIMPEEN</sequence>
<dbReference type="PANTHER" id="PTHR45398">
    <property type="match status" value="1"/>
</dbReference>
<dbReference type="PANTHER" id="PTHR45398:SF1">
    <property type="entry name" value="ENZYME, PUTATIVE (JCVI)-RELATED"/>
    <property type="match status" value="1"/>
</dbReference>
<dbReference type="InterPro" id="IPR000873">
    <property type="entry name" value="AMP-dep_synth/lig_dom"/>
</dbReference>
<dbReference type="SUPFAM" id="SSF56801">
    <property type="entry name" value="Acetyl-CoA synthetase-like"/>
    <property type="match status" value="1"/>
</dbReference>
<dbReference type="InterPro" id="IPR045851">
    <property type="entry name" value="AMP-bd_C_sf"/>
</dbReference>
<dbReference type="Gene3D" id="3.30.300.30">
    <property type="match status" value="1"/>
</dbReference>
<dbReference type="InterPro" id="IPR042099">
    <property type="entry name" value="ANL_N_sf"/>
</dbReference>
<evidence type="ECO:0000259" key="1">
    <source>
        <dbReference type="Pfam" id="PF00501"/>
    </source>
</evidence>
<comment type="caution">
    <text evidence="2">The sequence shown here is derived from an EMBL/GenBank/DDBJ whole genome shotgun (WGS) entry which is preliminary data.</text>
</comment>
<dbReference type="Pfam" id="PF00501">
    <property type="entry name" value="AMP-binding"/>
    <property type="match status" value="1"/>
</dbReference>
<dbReference type="Proteomes" id="UP001247805">
    <property type="component" value="Unassembled WGS sequence"/>
</dbReference>
<evidence type="ECO:0000313" key="2">
    <source>
        <dbReference type="EMBL" id="MDU0353055.1"/>
    </source>
</evidence>
<dbReference type="EMBL" id="JAWDIO010000002">
    <property type="protein sequence ID" value="MDU0353055.1"/>
    <property type="molecule type" value="Genomic_DNA"/>
</dbReference>
<dbReference type="Gene3D" id="3.40.50.12780">
    <property type="entry name" value="N-terminal domain of ligase-like"/>
    <property type="match status" value="1"/>
</dbReference>
<name>A0ABU3SSU4_9ALTE</name>
<proteinExistence type="predicted"/>
<gene>
    <name evidence="2" type="ORF">RS130_03105</name>
</gene>
<evidence type="ECO:0000313" key="3">
    <source>
        <dbReference type="Proteomes" id="UP001247805"/>
    </source>
</evidence>
<protein>
    <submittedName>
        <fullName evidence="2">AMP-binding protein</fullName>
    </submittedName>
</protein>
<dbReference type="RefSeq" id="WP_316024752.1">
    <property type="nucleotide sequence ID" value="NZ_JAWDIO010000002.1"/>
</dbReference>
<keyword evidence="3" id="KW-1185">Reference proteome</keyword>